<feature type="transmembrane region" description="Helical" evidence="10">
    <location>
        <begin position="276"/>
        <end position="296"/>
    </location>
</feature>
<dbReference type="GO" id="GO:0007165">
    <property type="term" value="P:signal transduction"/>
    <property type="evidence" value="ECO:0007669"/>
    <property type="project" value="UniProtKB-KW"/>
</dbReference>
<feature type="transmembrane region" description="Helical" evidence="10">
    <location>
        <begin position="244"/>
        <end position="264"/>
    </location>
</feature>
<evidence type="ECO:0000256" key="5">
    <source>
        <dbReference type="ARBA" id="ARBA00022725"/>
    </source>
</evidence>
<reference evidence="11 12" key="1">
    <citation type="submission" date="2019-08" db="EMBL/GenBank/DDBJ databases">
        <title>High quality draft denovo assembly of Nylanderia fulva.</title>
        <authorList>
            <person name="Vargo E.L."/>
            <person name="Tarone A.M."/>
            <person name="Konganti K.R."/>
        </authorList>
    </citation>
    <scope>NUCLEOTIDE SEQUENCE [LARGE SCALE GENOMIC DNA]</scope>
    <source>
        <strain evidence="11">TAMU-Nful-2015</strain>
        <tissue evidence="11">Whole body</tissue>
    </source>
</reference>
<feature type="transmembrane region" description="Helical" evidence="10">
    <location>
        <begin position="175"/>
        <end position="203"/>
    </location>
</feature>
<evidence type="ECO:0000256" key="4">
    <source>
        <dbReference type="ARBA" id="ARBA00022692"/>
    </source>
</evidence>
<comment type="caution">
    <text evidence="10">Lacks conserved residue(s) required for the propagation of feature annotation.</text>
</comment>
<accession>A0A6G1LR48</accession>
<comment type="caution">
    <text evidence="11">The sequence shown here is derived from an EMBL/GenBank/DDBJ whole genome shotgun (WGS) entry which is preliminary data.</text>
</comment>
<keyword evidence="8 10" id="KW-0675">Receptor</keyword>
<evidence type="ECO:0000256" key="2">
    <source>
        <dbReference type="ARBA" id="ARBA00022475"/>
    </source>
</evidence>
<organism evidence="11 12">
    <name type="scientific">Nylanderia fulva</name>
    <dbReference type="NCBI Taxonomy" id="613905"/>
    <lineage>
        <taxon>Eukaryota</taxon>
        <taxon>Metazoa</taxon>
        <taxon>Ecdysozoa</taxon>
        <taxon>Arthropoda</taxon>
        <taxon>Hexapoda</taxon>
        <taxon>Insecta</taxon>
        <taxon>Pterygota</taxon>
        <taxon>Neoptera</taxon>
        <taxon>Endopterygota</taxon>
        <taxon>Hymenoptera</taxon>
        <taxon>Apocrita</taxon>
        <taxon>Aculeata</taxon>
        <taxon>Formicoidea</taxon>
        <taxon>Formicidae</taxon>
        <taxon>Formicinae</taxon>
        <taxon>Nylanderia</taxon>
    </lineage>
</organism>
<dbReference type="GO" id="GO:0004984">
    <property type="term" value="F:olfactory receptor activity"/>
    <property type="evidence" value="ECO:0007669"/>
    <property type="project" value="InterPro"/>
</dbReference>
<sequence>MEHPEERYYKLNRFLLSATGLWPYQSEWSARLFRTVITILMTSCVAAQISSLFTYPHIDLNFISELLPMIVPTAGNLFQIYTRVIYIDKFKELFELMWNDWALEKTDDEIKIMHQYAETAKSISIYYFVIFYSIVIGYIVWLFMPVISAHIQPTNESLLQSVIHVEFYIDTEQHIYFILFYLSTVFILMPLIFIASSTLFLVFAQHVCSMCELLGCKNIVLLIQQHYNVIKFVDMIETSHTIPFLIDLSGVVSSISLCLLKILNYDLNFESIDSEFVLSFAFIIVVAIYLIIPNYGGQKITDKSSILCEKVYNSAWYNADVSQQKSLMLIMGRRFHPLVLTACKFYPMSLSSIKMIFQMAISYCMFMRKV</sequence>
<keyword evidence="5 10" id="KW-0552">Olfaction</keyword>
<evidence type="ECO:0000256" key="6">
    <source>
        <dbReference type="ARBA" id="ARBA00022989"/>
    </source>
</evidence>
<keyword evidence="12" id="KW-1185">Reference proteome</keyword>
<comment type="subcellular location">
    <subcellularLocation>
        <location evidence="1 10">Cell membrane</location>
        <topology evidence="1 10">Multi-pass membrane protein</topology>
    </subcellularLocation>
</comment>
<dbReference type="Pfam" id="PF02949">
    <property type="entry name" value="7tm_6"/>
    <property type="match status" value="1"/>
</dbReference>
<proteinExistence type="inferred from homology"/>
<protein>
    <recommendedName>
        <fullName evidence="10">Odorant receptor</fullName>
    </recommendedName>
</protein>
<keyword evidence="3 10" id="KW-0716">Sensory transduction</keyword>
<keyword evidence="6 10" id="KW-1133">Transmembrane helix</keyword>
<keyword evidence="7 10" id="KW-0472">Membrane</keyword>
<name>A0A6G1LR48_9HYME</name>
<dbReference type="AlphaFoldDB" id="A0A6G1LR48"/>
<dbReference type="EMBL" id="SGBU01000013">
    <property type="protein sequence ID" value="KAF3054607.1"/>
    <property type="molecule type" value="Genomic_DNA"/>
</dbReference>
<keyword evidence="2" id="KW-1003">Cell membrane</keyword>
<evidence type="ECO:0000256" key="10">
    <source>
        <dbReference type="RuleBase" id="RU351113"/>
    </source>
</evidence>
<dbReference type="InterPro" id="IPR004117">
    <property type="entry name" value="7tm6_olfct_rcpt"/>
</dbReference>
<gene>
    <name evidence="11" type="primary">Or-319</name>
    <name evidence="11" type="synonym">Nful_v1.0-Or-319</name>
    <name evidence="11" type="ORF">NFUL_NFUL000043</name>
</gene>
<evidence type="ECO:0000313" key="12">
    <source>
        <dbReference type="Proteomes" id="UP000479987"/>
    </source>
</evidence>
<evidence type="ECO:0000256" key="7">
    <source>
        <dbReference type="ARBA" id="ARBA00023136"/>
    </source>
</evidence>
<dbReference type="PANTHER" id="PTHR21137">
    <property type="entry name" value="ODORANT RECEPTOR"/>
    <property type="match status" value="1"/>
</dbReference>
<feature type="transmembrane region" description="Helical" evidence="10">
    <location>
        <begin position="125"/>
        <end position="144"/>
    </location>
</feature>
<evidence type="ECO:0000256" key="8">
    <source>
        <dbReference type="ARBA" id="ARBA00023170"/>
    </source>
</evidence>
<dbReference type="Proteomes" id="UP000479987">
    <property type="component" value="Unassembled WGS sequence"/>
</dbReference>
<evidence type="ECO:0000256" key="1">
    <source>
        <dbReference type="ARBA" id="ARBA00004651"/>
    </source>
</evidence>
<dbReference type="GO" id="GO:0005549">
    <property type="term" value="F:odorant binding"/>
    <property type="evidence" value="ECO:0007669"/>
    <property type="project" value="InterPro"/>
</dbReference>
<keyword evidence="4 10" id="KW-0812">Transmembrane</keyword>
<comment type="similarity">
    <text evidence="10">Belongs to the insect chemoreceptor superfamily. Heteromeric odorant receptor channel (TC 1.A.69) family.</text>
</comment>
<dbReference type="GO" id="GO:0005886">
    <property type="term" value="C:plasma membrane"/>
    <property type="evidence" value="ECO:0007669"/>
    <property type="project" value="UniProtKB-SubCell"/>
</dbReference>
<feature type="transmembrane region" description="Helical" evidence="10">
    <location>
        <begin position="32"/>
        <end position="54"/>
    </location>
</feature>
<dbReference type="PANTHER" id="PTHR21137:SF35">
    <property type="entry name" value="ODORANT RECEPTOR 19A-RELATED"/>
    <property type="match status" value="1"/>
</dbReference>
<evidence type="ECO:0000256" key="9">
    <source>
        <dbReference type="ARBA" id="ARBA00023224"/>
    </source>
</evidence>
<evidence type="ECO:0000256" key="3">
    <source>
        <dbReference type="ARBA" id="ARBA00022606"/>
    </source>
</evidence>
<keyword evidence="9 10" id="KW-0807">Transducer</keyword>
<evidence type="ECO:0000313" key="11">
    <source>
        <dbReference type="EMBL" id="KAF3054607.1"/>
    </source>
</evidence>